<evidence type="ECO:0000313" key="2">
    <source>
        <dbReference type="Proteomes" id="UP000234530"/>
    </source>
</evidence>
<name>A0A2H5F0Y3_9RHOB</name>
<sequence>MPLLDPNQENAVFAIFVYGEGRKLISATGATEYADAEAEIDRIAPQGDYALIELYKRNPHAPEDQWGELIETYEPGDF</sequence>
<evidence type="ECO:0000313" key="1">
    <source>
        <dbReference type="EMBL" id="AUH65219.1"/>
    </source>
</evidence>
<gene>
    <name evidence="1" type="ORF">CX676_14430</name>
</gene>
<keyword evidence="2" id="KW-1185">Reference proteome</keyword>
<accession>A0A2H5F0Y3</accession>
<organism evidence="1 2">
    <name type="scientific">Paracoccus zhejiangensis</name>
    <dbReference type="NCBI Taxonomy" id="1077935"/>
    <lineage>
        <taxon>Bacteria</taxon>
        <taxon>Pseudomonadati</taxon>
        <taxon>Pseudomonadota</taxon>
        <taxon>Alphaproteobacteria</taxon>
        <taxon>Rhodobacterales</taxon>
        <taxon>Paracoccaceae</taxon>
        <taxon>Paracoccus</taxon>
    </lineage>
</organism>
<dbReference type="KEGG" id="pzh:CX676_14430"/>
<dbReference type="EMBL" id="CP025430">
    <property type="protein sequence ID" value="AUH65219.1"/>
    <property type="molecule type" value="Genomic_DNA"/>
</dbReference>
<dbReference type="Proteomes" id="UP000234530">
    <property type="component" value="Chromosome"/>
</dbReference>
<dbReference type="AlphaFoldDB" id="A0A2H5F0Y3"/>
<protein>
    <submittedName>
        <fullName evidence="1">Uncharacterized protein</fullName>
    </submittedName>
</protein>
<dbReference type="RefSeq" id="WP_101753244.1">
    <property type="nucleotide sequence ID" value="NZ_CP025430.1"/>
</dbReference>
<dbReference type="OrthoDB" id="8421800at2"/>
<reference evidence="1 2" key="1">
    <citation type="journal article" date="2013" name="Antonie Van Leeuwenhoek">
        <title>Paracoccus zhejiangensis sp. nov., isolated from activated sludge in wastewater-treatment system.</title>
        <authorList>
            <person name="Wu Z.G."/>
            <person name="Zhang D.F."/>
            <person name="Liu Y.L."/>
            <person name="Wang F."/>
            <person name="Jiang X."/>
            <person name="Li C."/>
            <person name="Li S.P."/>
            <person name="Hong Q."/>
            <person name="Li W.J."/>
        </authorList>
    </citation>
    <scope>NUCLEOTIDE SEQUENCE [LARGE SCALE GENOMIC DNA]</scope>
    <source>
        <strain evidence="1 2">J6</strain>
    </source>
</reference>
<proteinExistence type="predicted"/>